<name>A0ABT6KYK3_9MYCO</name>
<gene>
    <name evidence="2" type="ORF">M2272_001529</name>
</gene>
<protein>
    <recommendedName>
        <fullName evidence="1">PknH-like extracellular domain-containing protein</fullName>
    </recommendedName>
</protein>
<dbReference type="Gene3D" id="3.40.1000.70">
    <property type="entry name" value="PknH-like extracellular domain"/>
    <property type="match status" value="1"/>
</dbReference>
<dbReference type="InterPro" id="IPR038232">
    <property type="entry name" value="PknH-like_Extracell_sf"/>
</dbReference>
<dbReference type="RefSeq" id="WP_280831545.1">
    <property type="nucleotide sequence ID" value="NZ_JARXVE010000002.1"/>
</dbReference>
<dbReference type="InterPro" id="IPR026954">
    <property type="entry name" value="PknH-like_Extracell"/>
</dbReference>
<dbReference type="PROSITE" id="PS51257">
    <property type="entry name" value="PROKAR_LIPOPROTEIN"/>
    <property type="match status" value="1"/>
</dbReference>
<feature type="domain" description="PknH-like extracellular" evidence="1">
    <location>
        <begin position="48"/>
        <end position="224"/>
    </location>
</feature>
<evidence type="ECO:0000313" key="2">
    <source>
        <dbReference type="EMBL" id="MDH6194900.1"/>
    </source>
</evidence>
<accession>A0ABT6KYK3</accession>
<organism evidence="2 3">
    <name type="scientific">Mycolicibacterium frederiksbergense</name>
    <dbReference type="NCBI Taxonomy" id="117567"/>
    <lineage>
        <taxon>Bacteria</taxon>
        <taxon>Bacillati</taxon>
        <taxon>Actinomycetota</taxon>
        <taxon>Actinomycetes</taxon>
        <taxon>Mycobacteriales</taxon>
        <taxon>Mycobacteriaceae</taxon>
        <taxon>Mycolicibacterium</taxon>
    </lineage>
</organism>
<keyword evidence="3" id="KW-1185">Reference proteome</keyword>
<dbReference type="Pfam" id="PF14032">
    <property type="entry name" value="PknH_C"/>
    <property type="match status" value="1"/>
</dbReference>
<evidence type="ECO:0000313" key="3">
    <source>
        <dbReference type="Proteomes" id="UP001160130"/>
    </source>
</evidence>
<proteinExistence type="predicted"/>
<dbReference type="EMBL" id="JARXVE010000002">
    <property type="protein sequence ID" value="MDH6194900.1"/>
    <property type="molecule type" value="Genomic_DNA"/>
</dbReference>
<comment type="caution">
    <text evidence="2">The sequence shown here is derived from an EMBL/GenBank/DDBJ whole genome shotgun (WGS) entry which is preliminary data.</text>
</comment>
<evidence type="ECO:0000259" key="1">
    <source>
        <dbReference type="Pfam" id="PF14032"/>
    </source>
</evidence>
<dbReference type="Proteomes" id="UP001160130">
    <property type="component" value="Unassembled WGS sequence"/>
</dbReference>
<sequence length="234" mass="24685">MRRLTAVIAISVICVAGAGCDTKGHRAVQAQNKPMITVLVPPPLLKKDLPGFLLTPEEIDTSMSAAGMTVTNALSEMSDDSATMAPRECLAIDGAAQAPVYADSGFTDVRDATLKNGDNFTHYAHQAVVLYPDAAKAKSFFDASAQQWTQCHQYTHTQSGTQWEVEPISNSAGILSVIATQLQAKKGGWACGRALTARNNVIVDVNTCSADPADSAVSIAGQIALRADAQSAHR</sequence>
<reference evidence="2 3" key="1">
    <citation type="submission" date="2023-04" db="EMBL/GenBank/DDBJ databases">
        <title>Forest soil microbial communities from Buena Vista Peninsula, Colon Province, Panama.</title>
        <authorList>
            <person name="Bouskill N."/>
        </authorList>
    </citation>
    <scope>NUCLEOTIDE SEQUENCE [LARGE SCALE GENOMIC DNA]</scope>
    <source>
        <strain evidence="2 3">AC80</strain>
    </source>
</reference>